<reference evidence="3" key="1">
    <citation type="submission" date="2012-07" db="EMBL/GenBank/DDBJ databases">
        <title>Genome of the Chinese tree shrew, a rising model animal genetically related to primates.</title>
        <authorList>
            <person name="Zhang G."/>
            <person name="Fan Y."/>
            <person name="Yao Y."/>
            <person name="Huang Z."/>
        </authorList>
    </citation>
    <scope>NUCLEOTIDE SEQUENCE [LARGE SCALE GENOMIC DNA]</scope>
</reference>
<dbReference type="InParanoid" id="L9KGM1"/>
<dbReference type="AlphaFoldDB" id="L9KGM1"/>
<protein>
    <submittedName>
        <fullName evidence="2">Uncharacterized protein</fullName>
    </submittedName>
</protein>
<evidence type="ECO:0000256" key="1">
    <source>
        <dbReference type="SAM" id="MobiDB-lite"/>
    </source>
</evidence>
<gene>
    <name evidence="2" type="ORF">TREES_T100004252</name>
</gene>
<reference evidence="3" key="2">
    <citation type="journal article" date="2013" name="Nat. Commun.">
        <title>Genome of the Chinese tree shrew.</title>
        <authorList>
            <person name="Fan Y."/>
            <person name="Huang Z.Y."/>
            <person name="Cao C.C."/>
            <person name="Chen C.S."/>
            <person name="Chen Y.X."/>
            <person name="Fan D.D."/>
            <person name="He J."/>
            <person name="Hou H.L."/>
            <person name="Hu L."/>
            <person name="Hu X.T."/>
            <person name="Jiang X.T."/>
            <person name="Lai R."/>
            <person name="Lang Y.S."/>
            <person name="Liang B."/>
            <person name="Liao S.G."/>
            <person name="Mu D."/>
            <person name="Ma Y.Y."/>
            <person name="Niu Y.Y."/>
            <person name="Sun X.Q."/>
            <person name="Xia J.Q."/>
            <person name="Xiao J."/>
            <person name="Xiong Z.Q."/>
            <person name="Xu L."/>
            <person name="Yang L."/>
            <person name="Zhang Y."/>
            <person name="Zhao W."/>
            <person name="Zhao X.D."/>
            <person name="Zheng Y.T."/>
            <person name="Zhou J.M."/>
            <person name="Zhu Y.B."/>
            <person name="Zhang G.J."/>
            <person name="Wang J."/>
            <person name="Yao Y.G."/>
        </authorList>
    </citation>
    <scope>NUCLEOTIDE SEQUENCE [LARGE SCALE GENOMIC DNA]</scope>
</reference>
<sequence>MGGLIAALVRAHLVTYQQGPGTIQGEQRPGKERCIENPGPDRGHRVASTRRLLQRDRWLGARTLTWTNLVTLLPSISVALGESPPLSEGQRWVCLWAVEATHEVMQACALQKVRVHIKRPPKCVMCMDDSALAARKSGFCHWKVNT</sequence>
<feature type="compositionally biased region" description="Basic and acidic residues" evidence="1">
    <location>
        <begin position="28"/>
        <end position="43"/>
    </location>
</feature>
<evidence type="ECO:0000313" key="3">
    <source>
        <dbReference type="Proteomes" id="UP000011518"/>
    </source>
</evidence>
<name>L9KGM1_TUPCH</name>
<dbReference type="Proteomes" id="UP000011518">
    <property type="component" value="Unassembled WGS sequence"/>
</dbReference>
<accession>L9KGM1</accession>
<feature type="region of interest" description="Disordered" evidence="1">
    <location>
        <begin position="20"/>
        <end position="43"/>
    </location>
</feature>
<proteinExistence type="predicted"/>
<organism evidence="2 3">
    <name type="scientific">Tupaia chinensis</name>
    <name type="common">Chinese tree shrew</name>
    <name type="synonym">Tupaia belangeri chinensis</name>
    <dbReference type="NCBI Taxonomy" id="246437"/>
    <lineage>
        <taxon>Eukaryota</taxon>
        <taxon>Metazoa</taxon>
        <taxon>Chordata</taxon>
        <taxon>Craniata</taxon>
        <taxon>Vertebrata</taxon>
        <taxon>Euteleostomi</taxon>
        <taxon>Mammalia</taxon>
        <taxon>Eutheria</taxon>
        <taxon>Euarchontoglires</taxon>
        <taxon>Scandentia</taxon>
        <taxon>Tupaiidae</taxon>
        <taxon>Tupaia</taxon>
    </lineage>
</organism>
<keyword evidence="3" id="KW-1185">Reference proteome</keyword>
<dbReference type="EMBL" id="KB320843">
    <property type="protein sequence ID" value="ELW62035.1"/>
    <property type="molecule type" value="Genomic_DNA"/>
</dbReference>
<evidence type="ECO:0000313" key="2">
    <source>
        <dbReference type="EMBL" id="ELW62035.1"/>
    </source>
</evidence>